<dbReference type="CDD" id="cd00487">
    <property type="entry name" value="Pep_deformylase"/>
    <property type="match status" value="1"/>
</dbReference>
<dbReference type="PIRSF" id="PIRSF004749">
    <property type="entry name" value="Pep_def"/>
    <property type="match status" value="1"/>
</dbReference>
<dbReference type="RefSeq" id="WP_091234797.1">
    <property type="nucleotide sequence ID" value="NZ_FMKA01000016.1"/>
</dbReference>
<dbReference type="HAMAP" id="MF_00163">
    <property type="entry name" value="Pep_deformylase"/>
    <property type="match status" value="1"/>
</dbReference>
<accession>A0A1D3TV70</accession>
<keyword evidence="5" id="KW-1185">Reference proteome</keyword>
<dbReference type="Pfam" id="PF01327">
    <property type="entry name" value="Pep_deformylase"/>
    <property type="match status" value="1"/>
</dbReference>
<dbReference type="EMBL" id="FMKA01000016">
    <property type="protein sequence ID" value="SCP98050.1"/>
    <property type="molecule type" value="Genomic_DNA"/>
</dbReference>
<dbReference type="NCBIfam" id="TIGR00079">
    <property type="entry name" value="pept_deformyl"/>
    <property type="match status" value="1"/>
</dbReference>
<dbReference type="EC" id="3.5.1.88" evidence="3"/>
<name>A0A1D3TV70_9FIRM</name>
<dbReference type="STRING" id="1619234.SAMN05421730_101619"/>
<comment type="catalytic activity">
    <reaction evidence="3">
        <text>N-terminal N-formyl-L-methionyl-[peptide] + H2O = N-terminal L-methionyl-[peptide] + formate</text>
        <dbReference type="Rhea" id="RHEA:24420"/>
        <dbReference type="Rhea" id="RHEA-COMP:10639"/>
        <dbReference type="Rhea" id="RHEA-COMP:10640"/>
        <dbReference type="ChEBI" id="CHEBI:15377"/>
        <dbReference type="ChEBI" id="CHEBI:15740"/>
        <dbReference type="ChEBI" id="CHEBI:49298"/>
        <dbReference type="ChEBI" id="CHEBI:64731"/>
        <dbReference type="EC" id="3.5.1.88"/>
    </reaction>
</comment>
<comment type="cofactor">
    <cofactor evidence="3">
        <name>Fe(2+)</name>
        <dbReference type="ChEBI" id="CHEBI:29033"/>
    </cofactor>
    <text evidence="3">Binds 1 Fe(2+) ion.</text>
</comment>
<dbReference type="OrthoDB" id="9784988at2"/>
<dbReference type="InterPro" id="IPR023635">
    <property type="entry name" value="Peptide_deformylase"/>
</dbReference>
<keyword evidence="3" id="KW-0648">Protein biosynthesis</keyword>
<dbReference type="AlphaFoldDB" id="A0A1D3TV70"/>
<evidence type="ECO:0000256" key="1">
    <source>
        <dbReference type="ARBA" id="ARBA00010759"/>
    </source>
</evidence>
<keyword evidence="3" id="KW-0479">Metal-binding</keyword>
<dbReference type="InterPro" id="IPR036821">
    <property type="entry name" value="Peptide_deformylase_sf"/>
</dbReference>
<proteinExistence type="inferred from homology"/>
<dbReference type="Proteomes" id="UP000199315">
    <property type="component" value="Unassembled WGS sequence"/>
</dbReference>
<dbReference type="PRINTS" id="PR01576">
    <property type="entry name" value="PDEFORMYLASE"/>
</dbReference>
<evidence type="ECO:0000313" key="4">
    <source>
        <dbReference type="EMBL" id="SCP98050.1"/>
    </source>
</evidence>
<dbReference type="SUPFAM" id="SSF56420">
    <property type="entry name" value="Peptide deformylase"/>
    <property type="match status" value="1"/>
</dbReference>
<feature type="binding site" evidence="3">
    <location>
        <position position="88"/>
    </location>
    <ligand>
        <name>Fe cation</name>
        <dbReference type="ChEBI" id="CHEBI:24875"/>
    </ligand>
</feature>
<feature type="binding site" evidence="3">
    <location>
        <position position="134"/>
    </location>
    <ligand>
        <name>Fe cation</name>
        <dbReference type="ChEBI" id="CHEBI:24875"/>
    </ligand>
</feature>
<keyword evidence="3" id="KW-0378">Hydrolase</keyword>
<keyword evidence="2 3" id="KW-0408">Iron</keyword>
<feature type="binding site" evidence="3">
    <location>
        <position position="130"/>
    </location>
    <ligand>
        <name>Fe cation</name>
        <dbReference type="ChEBI" id="CHEBI:24875"/>
    </ligand>
</feature>
<dbReference type="GO" id="GO:0006412">
    <property type="term" value="P:translation"/>
    <property type="evidence" value="ECO:0007669"/>
    <property type="project" value="UniProtKB-UniRule"/>
</dbReference>
<sequence length="157" mass="17320">MAIRTVRIMGDDVLRKKAREIDEVTPKIRTLIDDMFETMYDAMGVGLAAPQVGMLKRIVVINTDGTPYVLINPRIVEASGEQTGDEGCLSVPGKAGTVTRPDYVKAIACDIDMKEFTLEGTGLMARAICHEIDHLDGKLYVDMVEGDLHEVTYDDED</sequence>
<gene>
    <name evidence="3" type="primary">def</name>
    <name evidence="4" type="ORF">SAMN05421730_101619</name>
</gene>
<organism evidence="4 5">
    <name type="scientific">Anaerobium acetethylicum</name>
    <dbReference type="NCBI Taxonomy" id="1619234"/>
    <lineage>
        <taxon>Bacteria</taxon>
        <taxon>Bacillati</taxon>
        <taxon>Bacillota</taxon>
        <taxon>Clostridia</taxon>
        <taxon>Lachnospirales</taxon>
        <taxon>Lachnospiraceae</taxon>
        <taxon>Anaerobium</taxon>
    </lineage>
</organism>
<reference evidence="4 5" key="1">
    <citation type="submission" date="2016-09" db="EMBL/GenBank/DDBJ databases">
        <authorList>
            <person name="Capua I."/>
            <person name="De Benedictis P."/>
            <person name="Joannis T."/>
            <person name="Lombin L.H."/>
            <person name="Cattoli G."/>
        </authorList>
    </citation>
    <scope>NUCLEOTIDE SEQUENCE [LARGE SCALE GENOMIC DNA]</scope>
    <source>
        <strain evidence="4 5">GluBS11</strain>
    </source>
</reference>
<protein>
    <recommendedName>
        <fullName evidence="3">Peptide deformylase</fullName>
        <shortName evidence="3">PDF</shortName>
        <ecNumber evidence="3">3.5.1.88</ecNumber>
    </recommendedName>
    <alternativeName>
        <fullName evidence="3">Polypeptide deformylase</fullName>
    </alternativeName>
</protein>
<dbReference type="GO" id="GO:0042586">
    <property type="term" value="F:peptide deformylase activity"/>
    <property type="evidence" value="ECO:0007669"/>
    <property type="project" value="UniProtKB-UniRule"/>
</dbReference>
<evidence type="ECO:0000256" key="3">
    <source>
        <dbReference type="HAMAP-Rule" id="MF_00163"/>
    </source>
</evidence>
<dbReference type="NCBIfam" id="NF001159">
    <property type="entry name" value="PRK00150.1-3"/>
    <property type="match status" value="1"/>
</dbReference>
<evidence type="ECO:0000256" key="2">
    <source>
        <dbReference type="ARBA" id="ARBA00023004"/>
    </source>
</evidence>
<dbReference type="Gene3D" id="3.90.45.10">
    <property type="entry name" value="Peptide deformylase"/>
    <property type="match status" value="1"/>
</dbReference>
<comment type="similarity">
    <text evidence="1 3">Belongs to the polypeptide deformylase family.</text>
</comment>
<dbReference type="PANTHER" id="PTHR10458:SF22">
    <property type="entry name" value="PEPTIDE DEFORMYLASE"/>
    <property type="match status" value="1"/>
</dbReference>
<feature type="active site" evidence="3">
    <location>
        <position position="131"/>
    </location>
</feature>
<dbReference type="PANTHER" id="PTHR10458">
    <property type="entry name" value="PEPTIDE DEFORMYLASE"/>
    <property type="match status" value="1"/>
</dbReference>
<evidence type="ECO:0000313" key="5">
    <source>
        <dbReference type="Proteomes" id="UP000199315"/>
    </source>
</evidence>
<comment type="function">
    <text evidence="3">Removes the formyl group from the N-terminal Met of newly synthesized proteins. Requires at least a dipeptide for an efficient rate of reaction. N-terminal L-methionine is a prerequisite for activity but the enzyme has broad specificity at other positions.</text>
</comment>
<dbReference type="GO" id="GO:0046872">
    <property type="term" value="F:metal ion binding"/>
    <property type="evidence" value="ECO:0007669"/>
    <property type="project" value="UniProtKB-KW"/>
</dbReference>